<dbReference type="OrthoDB" id="2507488at2759"/>
<gene>
    <name evidence="2" type="ORF">LAESUDRAFT_741531</name>
</gene>
<protein>
    <submittedName>
        <fullName evidence="2">Uncharacterized protein</fullName>
    </submittedName>
</protein>
<dbReference type="RefSeq" id="XP_040767573.1">
    <property type="nucleotide sequence ID" value="XM_040911144.1"/>
</dbReference>
<name>A0A165G4W5_9APHY</name>
<feature type="region of interest" description="Disordered" evidence="1">
    <location>
        <begin position="126"/>
        <end position="196"/>
    </location>
</feature>
<evidence type="ECO:0000313" key="2">
    <source>
        <dbReference type="EMBL" id="KZT09833.1"/>
    </source>
</evidence>
<dbReference type="InParanoid" id="A0A165G4W5"/>
<dbReference type="GeneID" id="63828173"/>
<evidence type="ECO:0000313" key="3">
    <source>
        <dbReference type="Proteomes" id="UP000076871"/>
    </source>
</evidence>
<feature type="compositionally biased region" description="Low complexity" evidence="1">
    <location>
        <begin position="334"/>
        <end position="346"/>
    </location>
</feature>
<feature type="compositionally biased region" description="Polar residues" evidence="1">
    <location>
        <begin position="181"/>
        <end position="191"/>
    </location>
</feature>
<dbReference type="EMBL" id="KV427610">
    <property type="protein sequence ID" value="KZT09833.1"/>
    <property type="molecule type" value="Genomic_DNA"/>
</dbReference>
<feature type="compositionally biased region" description="Basic and acidic residues" evidence="1">
    <location>
        <begin position="551"/>
        <end position="560"/>
    </location>
</feature>
<reference evidence="2 3" key="1">
    <citation type="journal article" date="2016" name="Mol. Biol. Evol.">
        <title>Comparative Genomics of Early-Diverging Mushroom-Forming Fungi Provides Insights into the Origins of Lignocellulose Decay Capabilities.</title>
        <authorList>
            <person name="Nagy L.G."/>
            <person name="Riley R."/>
            <person name="Tritt A."/>
            <person name="Adam C."/>
            <person name="Daum C."/>
            <person name="Floudas D."/>
            <person name="Sun H."/>
            <person name="Yadav J.S."/>
            <person name="Pangilinan J."/>
            <person name="Larsson K.H."/>
            <person name="Matsuura K."/>
            <person name="Barry K."/>
            <person name="Labutti K."/>
            <person name="Kuo R."/>
            <person name="Ohm R.A."/>
            <person name="Bhattacharya S.S."/>
            <person name="Shirouzu T."/>
            <person name="Yoshinaga Y."/>
            <person name="Martin F.M."/>
            <person name="Grigoriev I.V."/>
            <person name="Hibbett D.S."/>
        </authorList>
    </citation>
    <scope>NUCLEOTIDE SEQUENCE [LARGE SCALE GENOMIC DNA]</scope>
    <source>
        <strain evidence="2 3">93-53</strain>
    </source>
</reference>
<feature type="compositionally biased region" description="Basic and acidic residues" evidence="1">
    <location>
        <begin position="519"/>
        <end position="532"/>
    </location>
</feature>
<accession>A0A165G4W5</accession>
<proteinExistence type="predicted"/>
<dbReference type="Proteomes" id="UP000076871">
    <property type="component" value="Unassembled WGS sequence"/>
</dbReference>
<dbReference type="AlphaFoldDB" id="A0A165G4W5"/>
<feature type="region of interest" description="Disordered" evidence="1">
    <location>
        <begin position="509"/>
        <end position="569"/>
    </location>
</feature>
<dbReference type="STRING" id="1314785.A0A165G4W5"/>
<sequence>MYRPLSPIFDVPEFPTFRRVKPLPKRRRTSGTSSLHDAAGNPLPIVPTMLDAGADELTVHTNAMTAQMALQSYYMPALGAMQDFFKSGLASAMSAPIDLGGGSFGAGDFRGAHDEEAGEGEYVDHLQQPGNTKKRKVPTNMSGSAHGHDISSGTAGAEDEPVGRGIPANGRAGREHDPANARTSLASTGWTVQKKDKLPRATRAGLKHKEMLKSRKRQLAAVLGALSQGDTLALDQALSASYPFARTGMSGDPKDAPPLRVRLSRRRSARLARAFKAFKASLPPTLQESRSLVVPSTEFTFECRSATSDRLIATREEVAVLHARFEQELERQATKAAEAAKQAENALNGPSAKRTDRSKQKGNNTVRGSEHKVETAAHPSQATKDRGGKKKKRSALANASNPHHLKNYVPSRLPNSGHANSAQAVQNAQNLLSPLPIRFLSADIPPRRRKKSDRAVIPVSTLANPADEWICPFCEYGLFYGDEAEYRSAVRNRKKILLRRRRARERAAAAASGAASVKPSEKDVPASDDAHTGYEASVGNSGALAAGKQAKMKEERDRGGAEITQVALG</sequence>
<feature type="region of interest" description="Disordered" evidence="1">
    <location>
        <begin position="332"/>
        <end position="424"/>
    </location>
</feature>
<organism evidence="2 3">
    <name type="scientific">Laetiporus sulphureus 93-53</name>
    <dbReference type="NCBI Taxonomy" id="1314785"/>
    <lineage>
        <taxon>Eukaryota</taxon>
        <taxon>Fungi</taxon>
        <taxon>Dikarya</taxon>
        <taxon>Basidiomycota</taxon>
        <taxon>Agaricomycotina</taxon>
        <taxon>Agaricomycetes</taxon>
        <taxon>Polyporales</taxon>
        <taxon>Laetiporus</taxon>
    </lineage>
</organism>
<keyword evidence="3" id="KW-1185">Reference proteome</keyword>
<evidence type="ECO:0000256" key="1">
    <source>
        <dbReference type="SAM" id="MobiDB-lite"/>
    </source>
</evidence>